<evidence type="ECO:0000256" key="1">
    <source>
        <dbReference type="ARBA" id="ARBA00002901"/>
    </source>
</evidence>
<dbReference type="Gene3D" id="3.90.105.10">
    <property type="entry name" value="Molybdopterin biosynthesis moea protein, domain 2"/>
    <property type="match status" value="1"/>
</dbReference>
<dbReference type="Gene3D" id="2.40.340.10">
    <property type="entry name" value="MoeA, C-terminal, domain IV"/>
    <property type="match status" value="1"/>
</dbReference>
<sequence length="404" mass="42861">MDLFRAYVIADALSILRDHVRLETPGEDTGLLAALHRTLDEDVFAPEDVPAFDRSTMDGFAVLARDTFGASEGLPAYLEVAGEVLMGHSPPGRLETGQAFRIATGGMLPEGADAVVMVEHTEDLDERTIGVTRPVAPGENLIRRGDDLTQGVLLLPRGHRLRPQDVGLLAAAGVTRVRTRKRLRVGIVTTGDEVVPVGQTPGPGQVRDVNSYTLSGQVHECGAEPVVYGIVRDDFDTLAGVMRRALDETQAVLISGGSSVGRRDVTVDVVASLGAPGVLFHGLAVRPGKPTIGAAIGEKLVVGLPGHPVSAMVVFALLVRPLLDPGYRAFPVRARVTRSLTSQAGKEDYVRVRLERDGEGRLTADPIPGKSGLIATMVRADGLARIPLESRGVAAGEEVEVIPF</sequence>
<dbReference type="Proteomes" id="UP000008544">
    <property type="component" value="Chromosome"/>
</dbReference>
<evidence type="ECO:0000256" key="9">
    <source>
        <dbReference type="RuleBase" id="RU365090"/>
    </source>
</evidence>
<organism evidence="11 12">
    <name type="scientific">Desulforudis audaxviator (strain MP104C)</name>
    <dbReference type="NCBI Taxonomy" id="477974"/>
    <lineage>
        <taxon>Bacteria</taxon>
        <taxon>Bacillati</taxon>
        <taxon>Bacillota</taxon>
        <taxon>Clostridia</taxon>
        <taxon>Thermoanaerobacterales</taxon>
        <taxon>Candidatus Desulforudaceae</taxon>
        <taxon>Candidatus Desulforudis</taxon>
    </lineage>
</organism>
<dbReference type="UniPathway" id="UPA00344"/>
<dbReference type="eggNOG" id="COG0303">
    <property type="taxonomic scope" value="Bacteria"/>
</dbReference>
<proteinExistence type="inferred from homology"/>
<dbReference type="AlphaFoldDB" id="B1I5U0"/>
<keyword evidence="7 9" id="KW-0501">Molybdenum cofactor biosynthesis</keyword>
<dbReference type="GO" id="GO:0005829">
    <property type="term" value="C:cytosol"/>
    <property type="evidence" value="ECO:0007669"/>
    <property type="project" value="TreeGrafter"/>
</dbReference>
<dbReference type="InterPro" id="IPR005110">
    <property type="entry name" value="MoeA_linker/N"/>
</dbReference>
<dbReference type="SUPFAM" id="SSF63867">
    <property type="entry name" value="MoeA C-terminal domain-like"/>
    <property type="match status" value="1"/>
</dbReference>
<gene>
    <name evidence="11" type="ordered locus">Daud_1895</name>
</gene>
<comment type="pathway">
    <text evidence="2 9">Cofactor biosynthesis; molybdopterin biosynthesis.</text>
</comment>
<feature type="domain" description="MoaB/Mog" evidence="10">
    <location>
        <begin position="186"/>
        <end position="325"/>
    </location>
</feature>
<dbReference type="NCBIfam" id="NF045515">
    <property type="entry name" value="Glp_gephyrin"/>
    <property type="match status" value="1"/>
</dbReference>
<comment type="similarity">
    <text evidence="3 9">Belongs to the MoeA family.</text>
</comment>
<dbReference type="STRING" id="477974.Daud_1895"/>
<dbReference type="EMBL" id="CP000860">
    <property type="protein sequence ID" value="ACA60388.1"/>
    <property type="molecule type" value="Genomic_DNA"/>
</dbReference>
<reference evidence="11 12" key="2">
    <citation type="journal article" date="2008" name="Science">
        <title>Environmental genomics reveals a single-species ecosystem deep within Earth.</title>
        <authorList>
            <person name="Chivian D."/>
            <person name="Brodie E.L."/>
            <person name="Alm E.J."/>
            <person name="Culley D.E."/>
            <person name="Dehal P.S."/>
            <person name="Desantis T.Z."/>
            <person name="Gihring T.M."/>
            <person name="Lapidus A."/>
            <person name="Lin L.H."/>
            <person name="Lowry S.R."/>
            <person name="Moser D.P."/>
            <person name="Richardson P.M."/>
            <person name="Southam G."/>
            <person name="Wanger G."/>
            <person name="Pratt L.M."/>
            <person name="Andersen G.L."/>
            <person name="Hazen T.C."/>
            <person name="Brockman F.J."/>
            <person name="Arkin A.P."/>
            <person name="Onstott T.C."/>
        </authorList>
    </citation>
    <scope>NUCLEOTIDE SEQUENCE [LARGE SCALE GENOMIC DNA]</scope>
    <source>
        <strain evidence="11 12">MP104C</strain>
    </source>
</reference>
<evidence type="ECO:0000256" key="7">
    <source>
        <dbReference type="ARBA" id="ARBA00023150"/>
    </source>
</evidence>
<keyword evidence="9" id="KW-0460">Magnesium</keyword>
<evidence type="ECO:0000256" key="3">
    <source>
        <dbReference type="ARBA" id="ARBA00010763"/>
    </source>
</evidence>
<dbReference type="InterPro" id="IPR038987">
    <property type="entry name" value="MoeA-like"/>
</dbReference>
<name>B1I5U0_DESAP</name>
<dbReference type="KEGG" id="dau:Daud_1895"/>
<dbReference type="PANTHER" id="PTHR10192:SF5">
    <property type="entry name" value="GEPHYRIN"/>
    <property type="match status" value="1"/>
</dbReference>
<evidence type="ECO:0000256" key="2">
    <source>
        <dbReference type="ARBA" id="ARBA00005046"/>
    </source>
</evidence>
<dbReference type="InterPro" id="IPR005111">
    <property type="entry name" value="MoeA_C_domain_IV"/>
</dbReference>
<dbReference type="InterPro" id="IPR036425">
    <property type="entry name" value="MoaB/Mog-like_dom_sf"/>
</dbReference>
<keyword evidence="6 9" id="KW-0500">Molybdenum</keyword>
<comment type="function">
    <text evidence="1 9">Catalyzes the insertion of molybdate into adenylated molybdopterin with the concomitant release of AMP.</text>
</comment>
<keyword evidence="12" id="KW-1185">Reference proteome</keyword>
<dbReference type="Pfam" id="PF03454">
    <property type="entry name" value="MoeA_C"/>
    <property type="match status" value="1"/>
</dbReference>
<accession>B1I5U0</accession>
<dbReference type="Gene3D" id="3.40.980.10">
    <property type="entry name" value="MoaB/Mog-like domain"/>
    <property type="match status" value="1"/>
</dbReference>
<evidence type="ECO:0000256" key="8">
    <source>
        <dbReference type="ARBA" id="ARBA00047317"/>
    </source>
</evidence>
<dbReference type="RefSeq" id="WP_012302964.1">
    <property type="nucleotide sequence ID" value="NC_010424.1"/>
</dbReference>
<dbReference type="NCBIfam" id="TIGR00177">
    <property type="entry name" value="molyb_syn"/>
    <property type="match status" value="1"/>
</dbReference>
<dbReference type="GO" id="GO:0061599">
    <property type="term" value="F:molybdopterin molybdotransferase activity"/>
    <property type="evidence" value="ECO:0007669"/>
    <property type="project" value="UniProtKB-UniRule"/>
</dbReference>
<dbReference type="Gene3D" id="2.170.190.11">
    <property type="entry name" value="Molybdopterin biosynthesis moea protein, domain 3"/>
    <property type="match status" value="1"/>
</dbReference>
<comment type="cofactor">
    <cofactor evidence="9">
        <name>Mg(2+)</name>
        <dbReference type="ChEBI" id="CHEBI:18420"/>
    </cofactor>
</comment>
<dbReference type="EC" id="2.10.1.1" evidence="4 9"/>
<dbReference type="Pfam" id="PF03453">
    <property type="entry name" value="MoeA_N"/>
    <property type="match status" value="1"/>
</dbReference>
<dbReference type="Pfam" id="PF00994">
    <property type="entry name" value="MoCF_biosynth"/>
    <property type="match status" value="1"/>
</dbReference>
<evidence type="ECO:0000256" key="4">
    <source>
        <dbReference type="ARBA" id="ARBA00013269"/>
    </source>
</evidence>
<dbReference type="OrthoDB" id="9804758at2"/>
<dbReference type="GO" id="GO:0006777">
    <property type="term" value="P:Mo-molybdopterin cofactor biosynthetic process"/>
    <property type="evidence" value="ECO:0007669"/>
    <property type="project" value="UniProtKB-UniRule"/>
</dbReference>
<evidence type="ECO:0000256" key="6">
    <source>
        <dbReference type="ARBA" id="ARBA00022505"/>
    </source>
</evidence>
<evidence type="ECO:0000313" key="11">
    <source>
        <dbReference type="EMBL" id="ACA60388.1"/>
    </source>
</evidence>
<dbReference type="HOGENOM" id="CLU_010186_7_2_9"/>
<evidence type="ECO:0000259" key="10">
    <source>
        <dbReference type="SMART" id="SM00852"/>
    </source>
</evidence>
<dbReference type="InterPro" id="IPR001453">
    <property type="entry name" value="MoaB/Mog_dom"/>
</dbReference>
<keyword evidence="9" id="KW-0808">Transferase</keyword>
<dbReference type="SUPFAM" id="SSF63882">
    <property type="entry name" value="MoeA N-terminal region -like"/>
    <property type="match status" value="1"/>
</dbReference>
<dbReference type="InterPro" id="IPR036135">
    <property type="entry name" value="MoeA_linker/N_sf"/>
</dbReference>
<keyword evidence="9" id="KW-0479">Metal-binding</keyword>
<protein>
    <recommendedName>
        <fullName evidence="5 9">Molybdopterin molybdenumtransferase</fullName>
        <ecNumber evidence="4 9">2.10.1.1</ecNumber>
    </recommendedName>
</protein>
<dbReference type="SMART" id="SM00852">
    <property type="entry name" value="MoCF_biosynth"/>
    <property type="match status" value="1"/>
</dbReference>
<reference evidence="12" key="1">
    <citation type="submission" date="2007-10" db="EMBL/GenBank/DDBJ databases">
        <title>Complete sequence of chromosome of Desulforudis audaxviator MP104C.</title>
        <authorList>
            <person name="Copeland A."/>
            <person name="Lucas S."/>
            <person name="Lapidus A."/>
            <person name="Barry K."/>
            <person name="Glavina del Rio T."/>
            <person name="Dalin E."/>
            <person name="Tice H."/>
            <person name="Bruce D."/>
            <person name="Pitluck S."/>
            <person name="Lowry S.R."/>
            <person name="Larimer F."/>
            <person name="Land M.L."/>
            <person name="Hauser L."/>
            <person name="Kyrpides N."/>
            <person name="Ivanova N.N."/>
            <person name="Richardson P."/>
        </authorList>
    </citation>
    <scope>NUCLEOTIDE SEQUENCE [LARGE SCALE GENOMIC DNA]</scope>
    <source>
        <strain evidence="12">MP104C</strain>
    </source>
</reference>
<dbReference type="GO" id="GO:0046872">
    <property type="term" value="F:metal ion binding"/>
    <property type="evidence" value="ECO:0007669"/>
    <property type="project" value="UniProtKB-UniRule"/>
</dbReference>
<dbReference type="SUPFAM" id="SSF53218">
    <property type="entry name" value="Molybdenum cofactor biosynthesis proteins"/>
    <property type="match status" value="1"/>
</dbReference>
<dbReference type="CDD" id="cd00887">
    <property type="entry name" value="MoeA"/>
    <property type="match status" value="1"/>
</dbReference>
<evidence type="ECO:0000313" key="12">
    <source>
        <dbReference type="Proteomes" id="UP000008544"/>
    </source>
</evidence>
<dbReference type="InterPro" id="IPR036688">
    <property type="entry name" value="MoeA_C_domain_IV_sf"/>
</dbReference>
<dbReference type="PANTHER" id="PTHR10192">
    <property type="entry name" value="MOLYBDOPTERIN BIOSYNTHESIS PROTEIN"/>
    <property type="match status" value="1"/>
</dbReference>
<comment type="catalytic activity">
    <reaction evidence="8">
        <text>adenylyl-molybdopterin + molybdate = Mo-molybdopterin + AMP + H(+)</text>
        <dbReference type="Rhea" id="RHEA:35047"/>
        <dbReference type="ChEBI" id="CHEBI:15378"/>
        <dbReference type="ChEBI" id="CHEBI:36264"/>
        <dbReference type="ChEBI" id="CHEBI:62727"/>
        <dbReference type="ChEBI" id="CHEBI:71302"/>
        <dbReference type="ChEBI" id="CHEBI:456215"/>
        <dbReference type="EC" id="2.10.1.1"/>
    </reaction>
</comment>
<evidence type="ECO:0000256" key="5">
    <source>
        <dbReference type="ARBA" id="ARBA00021108"/>
    </source>
</evidence>